<evidence type="ECO:0008006" key="3">
    <source>
        <dbReference type="Google" id="ProtNLM"/>
    </source>
</evidence>
<reference evidence="1 2" key="1">
    <citation type="submission" date="2021-06" db="EMBL/GenBank/DDBJ databases">
        <authorList>
            <person name="Stanton E."/>
        </authorList>
    </citation>
    <scope>NUCLEOTIDE SEQUENCE [LARGE SCALE GENOMIC DNA]</scope>
    <source>
        <strain evidence="1 2">2021EL-00146</strain>
    </source>
</reference>
<sequence>MPISCGKPANKYEVKILERKFKISMPEDYFDAYRRAYSNLDDIKVDVKSPNGTYSLDTNVTPVKAVDLIEVWLKEQGLM</sequence>
<gene>
    <name evidence="1" type="ORF">KQV47_19375</name>
</gene>
<accession>A0ABS6GJU7</accession>
<evidence type="ECO:0000313" key="1">
    <source>
        <dbReference type="EMBL" id="MBU5926333.1"/>
    </source>
</evidence>
<proteinExistence type="predicted"/>
<comment type="caution">
    <text evidence="1">The sequence shown here is derived from an EMBL/GenBank/DDBJ whole genome shotgun (WGS) entry which is preliminary data.</text>
</comment>
<name>A0ABS6GJU7_9ENTR</name>
<dbReference type="EMBL" id="JAHLTI010000021">
    <property type="protein sequence ID" value="MBU5926333.1"/>
    <property type="molecule type" value="Genomic_DNA"/>
</dbReference>
<protein>
    <recommendedName>
        <fullName evidence="3">Lipoprotein</fullName>
    </recommendedName>
</protein>
<dbReference type="Proteomes" id="UP000787201">
    <property type="component" value="Unassembled WGS sequence"/>
</dbReference>
<dbReference type="RefSeq" id="WP_094918497.1">
    <property type="nucleotide sequence ID" value="NZ_JAHLTI010000021.1"/>
</dbReference>
<keyword evidence="2" id="KW-1185">Reference proteome</keyword>
<evidence type="ECO:0000313" key="2">
    <source>
        <dbReference type="Proteomes" id="UP000787201"/>
    </source>
</evidence>
<organism evidence="1 2">
    <name type="scientific">Enterobacter sichuanensis</name>
    <dbReference type="NCBI Taxonomy" id="2071710"/>
    <lineage>
        <taxon>Bacteria</taxon>
        <taxon>Pseudomonadati</taxon>
        <taxon>Pseudomonadota</taxon>
        <taxon>Gammaproteobacteria</taxon>
        <taxon>Enterobacterales</taxon>
        <taxon>Enterobacteriaceae</taxon>
        <taxon>Enterobacter</taxon>
        <taxon>Enterobacter cloacae complex</taxon>
    </lineage>
</organism>